<proteinExistence type="predicted"/>
<dbReference type="Gene3D" id="1.10.1200.10">
    <property type="entry name" value="ACP-like"/>
    <property type="match status" value="1"/>
</dbReference>
<dbReference type="InterPro" id="IPR000873">
    <property type="entry name" value="AMP-dep_synth/lig_dom"/>
</dbReference>
<dbReference type="Proteomes" id="UP001251528">
    <property type="component" value="Unassembled WGS sequence"/>
</dbReference>
<dbReference type="PANTHER" id="PTHR45527">
    <property type="entry name" value="NONRIBOSOMAL PEPTIDE SYNTHETASE"/>
    <property type="match status" value="1"/>
</dbReference>
<dbReference type="Pfam" id="PF00550">
    <property type="entry name" value="PP-binding"/>
    <property type="match status" value="1"/>
</dbReference>
<protein>
    <recommendedName>
        <fullName evidence="6">Carrier domain-containing protein</fullName>
    </recommendedName>
</protein>
<dbReference type="InterPro" id="IPR009081">
    <property type="entry name" value="PP-bd_ACP"/>
</dbReference>
<feature type="transmembrane region" description="Helical" evidence="5">
    <location>
        <begin position="887"/>
        <end position="910"/>
    </location>
</feature>
<comment type="caution">
    <text evidence="7">The sequence shown here is derived from an EMBL/GenBank/DDBJ whole genome shotgun (WGS) entry which is preliminary data.</text>
</comment>
<evidence type="ECO:0000256" key="5">
    <source>
        <dbReference type="SAM" id="Phobius"/>
    </source>
</evidence>
<feature type="transmembrane region" description="Helical" evidence="5">
    <location>
        <begin position="1112"/>
        <end position="1137"/>
    </location>
</feature>
<reference evidence="7" key="1">
    <citation type="submission" date="2023-06" db="EMBL/GenBank/DDBJ databases">
        <title>Conoideocrella luteorostrata (Hypocreales: Clavicipitaceae), a potential biocontrol fungus for elongate hemlock scale in United States Christmas tree production areas.</title>
        <authorList>
            <person name="Barrett H."/>
            <person name="Lovett B."/>
            <person name="Macias A.M."/>
            <person name="Stajich J.E."/>
            <person name="Kasson M.T."/>
        </authorList>
    </citation>
    <scope>NUCLEOTIDE SEQUENCE</scope>
    <source>
        <strain evidence="7">ARSEF 14590</strain>
    </source>
</reference>
<evidence type="ECO:0000313" key="7">
    <source>
        <dbReference type="EMBL" id="KAK2606337.1"/>
    </source>
</evidence>
<feature type="domain" description="Carrier" evidence="6">
    <location>
        <begin position="518"/>
        <end position="591"/>
    </location>
</feature>
<feature type="region of interest" description="Disordered" evidence="4">
    <location>
        <begin position="1286"/>
        <end position="1314"/>
    </location>
</feature>
<dbReference type="EMBL" id="JASWJB010000042">
    <property type="protein sequence ID" value="KAK2606337.1"/>
    <property type="molecule type" value="Genomic_DNA"/>
</dbReference>
<dbReference type="InterPro" id="IPR036736">
    <property type="entry name" value="ACP-like_sf"/>
</dbReference>
<dbReference type="Pfam" id="PF00501">
    <property type="entry name" value="AMP-binding"/>
    <property type="match status" value="1"/>
</dbReference>
<dbReference type="InterPro" id="IPR011004">
    <property type="entry name" value="Trimer_LpxA-like_sf"/>
</dbReference>
<keyword evidence="5" id="KW-1133">Transmembrane helix</keyword>
<dbReference type="Gene3D" id="3.30.300.30">
    <property type="match status" value="1"/>
</dbReference>
<dbReference type="GO" id="GO:0016874">
    <property type="term" value="F:ligase activity"/>
    <property type="evidence" value="ECO:0007669"/>
    <property type="project" value="UniProtKB-KW"/>
</dbReference>
<keyword evidence="8" id="KW-1185">Reference proteome</keyword>
<keyword evidence="5" id="KW-0812">Transmembrane</keyword>
<dbReference type="PANTHER" id="PTHR45527:SF1">
    <property type="entry name" value="FATTY ACID SYNTHASE"/>
    <property type="match status" value="1"/>
</dbReference>
<dbReference type="GO" id="GO:0005737">
    <property type="term" value="C:cytoplasm"/>
    <property type="evidence" value="ECO:0007669"/>
    <property type="project" value="TreeGrafter"/>
</dbReference>
<name>A0AAJ0CTL5_9HYPO</name>
<accession>A0AAJ0CTL5</accession>
<keyword evidence="3" id="KW-0436">Ligase</keyword>
<evidence type="ECO:0000256" key="2">
    <source>
        <dbReference type="ARBA" id="ARBA00022553"/>
    </source>
</evidence>
<dbReference type="InterPro" id="IPR020845">
    <property type="entry name" value="AMP-binding_CS"/>
</dbReference>
<dbReference type="GO" id="GO:0044550">
    <property type="term" value="P:secondary metabolite biosynthetic process"/>
    <property type="evidence" value="ECO:0007669"/>
    <property type="project" value="TreeGrafter"/>
</dbReference>
<dbReference type="SUPFAM" id="SSF47336">
    <property type="entry name" value="ACP-like"/>
    <property type="match status" value="1"/>
</dbReference>
<evidence type="ECO:0000256" key="4">
    <source>
        <dbReference type="SAM" id="MobiDB-lite"/>
    </source>
</evidence>
<keyword evidence="5" id="KW-0472">Membrane</keyword>
<dbReference type="PROSITE" id="PS00455">
    <property type="entry name" value="AMP_BINDING"/>
    <property type="match status" value="1"/>
</dbReference>
<gene>
    <name evidence="7" type="ORF">QQS21_003268</name>
</gene>
<dbReference type="SMART" id="SM00823">
    <property type="entry name" value="PKS_PP"/>
    <property type="match status" value="1"/>
</dbReference>
<dbReference type="GO" id="GO:0031177">
    <property type="term" value="F:phosphopantetheine binding"/>
    <property type="evidence" value="ECO:0007669"/>
    <property type="project" value="InterPro"/>
</dbReference>
<dbReference type="InterPro" id="IPR012728">
    <property type="entry name" value="Pls/PosA_C"/>
</dbReference>
<dbReference type="InterPro" id="IPR042099">
    <property type="entry name" value="ANL_N_sf"/>
</dbReference>
<dbReference type="PROSITE" id="PS50075">
    <property type="entry name" value="CARRIER"/>
    <property type="match status" value="1"/>
</dbReference>
<dbReference type="InterPro" id="IPR020806">
    <property type="entry name" value="PKS_PP-bd"/>
</dbReference>
<dbReference type="InterPro" id="IPR045851">
    <property type="entry name" value="AMP-bd_C_sf"/>
</dbReference>
<evidence type="ECO:0000259" key="6">
    <source>
        <dbReference type="PROSITE" id="PS50075"/>
    </source>
</evidence>
<dbReference type="GO" id="GO:0043041">
    <property type="term" value="P:amino acid activation for nonribosomal peptide biosynthetic process"/>
    <property type="evidence" value="ECO:0007669"/>
    <property type="project" value="TreeGrafter"/>
</dbReference>
<feature type="transmembrane region" description="Helical" evidence="5">
    <location>
        <begin position="1086"/>
        <end position="1106"/>
    </location>
</feature>
<keyword evidence="1" id="KW-0596">Phosphopantetheine</keyword>
<evidence type="ECO:0000256" key="3">
    <source>
        <dbReference type="ARBA" id="ARBA00022598"/>
    </source>
</evidence>
<organism evidence="7 8">
    <name type="scientific">Conoideocrella luteorostrata</name>
    <dbReference type="NCBI Taxonomy" id="1105319"/>
    <lineage>
        <taxon>Eukaryota</taxon>
        <taxon>Fungi</taxon>
        <taxon>Dikarya</taxon>
        <taxon>Ascomycota</taxon>
        <taxon>Pezizomycotina</taxon>
        <taxon>Sordariomycetes</taxon>
        <taxon>Hypocreomycetidae</taxon>
        <taxon>Hypocreales</taxon>
        <taxon>Clavicipitaceae</taxon>
        <taxon>Conoideocrella</taxon>
    </lineage>
</organism>
<keyword evidence="2" id="KW-0597">Phosphoprotein</keyword>
<dbReference type="Gene3D" id="2.160.10.10">
    <property type="entry name" value="Hexapeptide repeat proteins"/>
    <property type="match status" value="1"/>
</dbReference>
<feature type="transmembrane region" description="Helical" evidence="5">
    <location>
        <begin position="647"/>
        <end position="665"/>
    </location>
</feature>
<feature type="transmembrane region" description="Helical" evidence="5">
    <location>
        <begin position="845"/>
        <end position="867"/>
    </location>
</feature>
<dbReference type="SUPFAM" id="SSF51161">
    <property type="entry name" value="Trimeric LpxA-like enzymes"/>
    <property type="match status" value="3"/>
</dbReference>
<evidence type="ECO:0000256" key="1">
    <source>
        <dbReference type="ARBA" id="ARBA00022450"/>
    </source>
</evidence>
<evidence type="ECO:0000313" key="8">
    <source>
        <dbReference type="Proteomes" id="UP001251528"/>
    </source>
</evidence>
<sequence length="1314" mass="140950">MDKSQRVSSLIPPTDLAIYPFEKPAEARTLVEILNSSISAHPTAIALDNGTSSLSYTELASRVASQVDQLRALDIGVGDRVGVRISSGTLDLYVSILAVLTAGAAYVPVDVDDPDERANIVWAEANVCAVLTDNGTITQYNAPMSPENPNQLPGPSDDAWIIFTSGSTGKPKGVAVSHGSAAAFVDAESGLFLPDNPLGPGDRVLASLSVAFDASCEEMWLAWRHGACLVPAPRSLVKTGADLGTFLTTQRITVVSTVPTLAALWPTDTLSRLRLLILGGEACSPGLATRLTQAVKSGVVWNTYGPTEATVVSCAAPLVAGQTAVRIGLPLAGWKLAVIGDDGNPVRWGEEGELVIGGAGMARYLDLEKDRAKFMPEPVLDGERAYRSGDLVRAEQDGLIFVRRNDEQIKLGGRRLELGEIDAALITLPGVSATASVIQRSETGTQLLVGYVVRKPNLNSAPGPGVSEQELLRLILPAALVPLIVTVDEIPVRTSGKVDRKALPWPPPLSSSQDKNTLPVNAATAWLAEQWRRVLGVPASENSHFFDLGGTSLGAAQLVSEIRQRCPTISVADVYEYPRLKDMAARVDDLSGTKHEERQVVPTPRWLVLAQAMILYIAHTLEGLRWITALSLSRKLFALRLGPDSWAGRYALPWWLVVLGWVLFISMPGRMLVTAGIVRLLTINISAGTSRRGGSVHLRLWAAERFITLGRITAIAGTQWCRRYARLLGCPVGPDAQLHALPPATGLASFGAGSVVEPEADVAGWWLDGDVLHVGFITIGEGARVGARCTLMPNTIVEPYASIQPGICYEGTARGPAVTPSTSEKPAGTKTGKPFWTGLRYTSSLLLLDLLPILMTLPIWGLTPALVHDYSDFRNICIGMIEMSLPGAVLGAVLYAVVVIVLVRLASIAIRPGEHSWHRSTAWASWLTHFLVMDTRVALFPIYASLLSPSWLRSLGARVGRNVEASTIVSIPSLLEVKDGAFLADDALLSPFEVNAGHVRLGPSSVGVKAFVGNSAMVDLEIAVPEAALIGVLSKAPTDMESGSSWLGRPPMSLPRRVEEPANQSRTFEPPKRLVLARGFIELCRIFPLVFSAVISTTLGLAILFMLNSFSIGWAVLASGGFLIAAGTAACVIAMLAKWLLTPRVLPGAQHPLWSSFVWRNELADTFTQSLAVPWLIRNCYGTPILSLWLRCQGAKVGRGVWLDSHLLPEAELVELEDSVTINRGSVLQTHLFHDRLMRLDTVSLKRGATLGPRAVTLPGTIIGCGSTIGPTSLVMRGEQIPSGTRWIGNPVRPWHQDPESASSSSDDELYSAP</sequence>
<dbReference type="CDD" id="cd05930">
    <property type="entry name" value="A_NRPS"/>
    <property type="match status" value="1"/>
</dbReference>
<dbReference type="NCBIfam" id="TIGR02353">
    <property type="entry name" value="NRPS_term_dom"/>
    <property type="match status" value="1"/>
</dbReference>
<dbReference type="SUPFAM" id="SSF56801">
    <property type="entry name" value="Acetyl-CoA synthetase-like"/>
    <property type="match status" value="1"/>
</dbReference>
<dbReference type="Gene3D" id="3.40.50.12780">
    <property type="entry name" value="N-terminal domain of ligase-like"/>
    <property type="match status" value="1"/>
</dbReference>